<dbReference type="PANTHER" id="PTHR15503">
    <property type="entry name" value="LDOC1 RELATED"/>
    <property type="match status" value="1"/>
</dbReference>
<feature type="region of interest" description="Disordered" evidence="1">
    <location>
        <begin position="710"/>
        <end position="737"/>
    </location>
</feature>
<feature type="domain" description="Retrotransposon gag" evidence="2">
    <location>
        <begin position="203"/>
        <end position="298"/>
    </location>
</feature>
<dbReference type="Proteomes" id="UP001652600">
    <property type="component" value="Chromosome 5"/>
</dbReference>
<dbReference type="CDD" id="cd00303">
    <property type="entry name" value="retropepsin_like"/>
    <property type="match status" value="1"/>
</dbReference>
<dbReference type="PANTHER" id="PTHR15503:SF45">
    <property type="entry name" value="RNA-DIRECTED DNA POLYMERASE HOMOLOG"/>
    <property type="match status" value="1"/>
</dbReference>
<dbReference type="Pfam" id="PF13975">
    <property type="entry name" value="gag-asp_proteas"/>
    <property type="match status" value="1"/>
</dbReference>
<evidence type="ECO:0000259" key="2">
    <source>
        <dbReference type="Pfam" id="PF03732"/>
    </source>
</evidence>
<dbReference type="InterPro" id="IPR032567">
    <property type="entry name" value="RTL1-rel"/>
</dbReference>
<dbReference type="Pfam" id="PF03732">
    <property type="entry name" value="Retrotrans_gag"/>
    <property type="match status" value="1"/>
</dbReference>
<feature type="compositionally biased region" description="Basic and acidic residues" evidence="1">
    <location>
        <begin position="374"/>
        <end position="383"/>
    </location>
</feature>
<feature type="compositionally biased region" description="Basic and acidic residues" evidence="1">
    <location>
        <begin position="935"/>
        <end position="950"/>
    </location>
</feature>
<dbReference type="GeneID" id="127149469"/>
<organism evidence="3 4">
    <name type="scientific">Cucumis melo</name>
    <name type="common">Muskmelon</name>
    <dbReference type="NCBI Taxonomy" id="3656"/>
    <lineage>
        <taxon>Eukaryota</taxon>
        <taxon>Viridiplantae</taxon>
        <taxon>Streptophyta</taxon>
        <taxon>Embryophyta</taxon>
        <taxon>Tracheophyta</taxon>
        <taxon>Spermatophyta</taxon>
        <taxon>Magnoliopsida</taxon>
        <taxon>eudicotyledons</taxon>
        <taxon>Gunneridae</taxon>
        <taxon>Pentapetalae</taxon>
        <taxon>rosids</taxon>
        <taxon>fabids</taxon>
        <taxon>Cucurbitales</taxon>
        <taxon>Cucurbitaceae</taxon>
        <taxon>Benincaseae</taxon>
        <taxon>Cucumis</taxon>
    </lineage>
</organism>
<feature type="region of interest" description="Disordered" evidence="1">
    <location>
        <begin position="935"/>
        <end position="966"/>
    </location>
</feature>
<dbReference type="SUPFAM" id="SSF50630">
    <property type="entry name" value="Acid proteases"/>
    <property type="match status" value="1"/>
</dbReference>
<gene>
    <name evidence="4" type="primary">LOC127149469</name>
</gene>
<evidence type="ECO:0000313" key="3">
    <source>
        <dbReference type="Proteomes" id="UP001652600"/>
    </source>
</evidence>
<dbReference type="Gene3D" id="3.10.10.10">
    <property type="entry name" value="HIV Type 1 Reverse Transcriptase, subunit A, domain 1"/>
    <property type="match status" value="1"/>
</dbReference>
<accession>A0ABM3KT41</accession>
<proteinExistence type="predicted"/>
<name>A0ABM3KT41_CUCME</name>
<protein>
    <submittedName>
        <fullName evidence="4">Uncharacterized protein LOC127149469</fullName>
    </submittedName>
</protein>
<dbReference type="Gene3D" id="2.40.70.10">
    <property type="entry name" value="Acid Proteases"/>
    <property type="match status" value="1"/>
</dbReference>
<sequence length="988" mass="110682">MSSSNPSGKAQRDRLVEIEEQMLYLVEVPDSIRYLESRVDEISEKANMIDAVAGRVEGLPIKELLARVDALEENTNARRTINYERGESSSGFAAHMEERVSELDNTQKTLLEMINAMSEDFKVTLDVVRNEIADVNARLSLTMRAMANQAPAGGAISVSKVKVPEPKPFCGARDAKALENYIFDLEQYFKATNTVAEEAKVTLATMHLSEDAKLWWRSRYVDIQEGRCTVDTWDALKRELRSQFFPENVEILARRKLRDLRHTGEIREYVKQFAGLMLDIRDMSEKDKVFYFVEGLKPWARAKLYEQRVQDLTSAYAAAERLFDLTSDSQDARRNQSFSPRRNRDSRPSSPKAVGGDRRSGKDRKPYQPTTENTWRRPNDRSPTKRPLSCFICQGPHLARECPNKVDFHAFQASLIADSDDKSNRAEDEADLVDGGEKTRIGAIKYMSSLQKKSGERHVPTKGGLMYVDTWINQKQTKSTMVDSGATHNFITEAEARRLGLRWERDSGKMKAVNSIALPIVGLVKRTTIKLGGWRGPVDFVVVKMDDFDVVLGMEFLLEHQVIPMPSAKCLAITGSFPTVVQADIRQPNGFRMISAMQLDESRAQEEPLSVEILLGALEKPGETVPKDTLCVPEKCHGVMPSRWPKSSLMRRRTDHGVESPSEANAHAKNAYRMAPSKLTKLRKPSEMLSNTGCSIPVQAPYGARVLSLKKEDRSPQQCVDGRPRGVKHLPKSNDRPRQCRVRTMKAKGLEKNCVTRHEAYESPVVPLGLTDAKGGKCYSAQGQVSVLSHVGECHQGGSSRGEDTQWSENLECQVAFNGSKQAMIEGPSLGVVGATETPEVEAEQLSCVLAEQLHHCVDGRQENWVQLLKVTQFGYSAQTDSLIKKSPFEIENKRHSALPLIADGPCLGNRPQVHRVGEECEQMANIAQVCLEEASRPTEERGDQKRCPLELEGMTKLPSDGATTPYDCLSTWTWRKTEKSRKALLTE</sequence>
<reference evidence="4" key="1">
    <citation type="submission" date="2025-08" db="UniProtKB">
        <authorList>
            <consortium name="RefSeq"/>
        </authorList>
    </citation>
    <scope>IDENTIFICATION</scope>
    <source>
        <tissue evidence="4">Stem</tissue>
    </source>
</reference>
<feature type="compositionally biased region" description="Basic and acidic residues" evidence="1">
    <location>
        <begin position="355"/>
        <end position="366"/>
    </location>
</feature>
<feature type="region of interest" description="Disordered" evidence="1">
    <location>
        <begin position="329"/>
        <end position="386"/>
    </location>
</feature>
<keyword evidence="3" id="KW-1185">Reference proteome</keyword>
<dbReference type="InterPro" id="IPR021109">
    <property type="entry name" value="Peptidase_aspartic_dom_sf"/>
</dbReference>
<evidence type="ECO:0000313" key="4">
    <source>
        <dbReference type="RefSeq" id="XP_050940949.1"/>
    </source>
</evidence>
<dbReference type="RefSeq" id="XP_050940949.1">
    <property type="nucleotide sequence ID" value="XM_051084992.1"/>
</dbReference>
<dbReference type="InterPro" id="IPR005162">
    <property type="entry name" value="Retrotrans_gag_dom"/>
</dbReference>
<evidence type="ECO:0000256" key="1">
    <source>
        <dbReference type="SAM" id="MobiDB-lite"/>
    </source>
</evidence>